<reference evidence="2 3" key="1">
    <citation type="journal article" date="2020" name="Syst. Appl. Microbiol.">
        <title>Alienimonas chondri sp. nov., a novel planctomycete isolated from the biofilm of the red alga Chondrus crispus.</title>
        <authorList>
            <person name="Vitorino I."/>
            <person name="Albuquerque L."/>
            <person name="Wiegand S."/>
            <person name="Kallscheuer N."/>
            <person name="da Costa M.S."/>
            <person name="Lobo-da-Cunha A."/>
            <person name="Jogler C."/>
            <person name="Lage O.M."/>
        </authorList>
    </citation>
    <scope>NUCLEOTIDE SEQUENCE [LARGE SCALE GENOMIC DNA]</scope>
    <source>
        <strain evidence="2 3">LzC2</strain>
    </source>
</reference>
<accession>A0ABX1VHY9</accession>
<gene>
    <name evidence="2" type="ORF">LzC2_37930</name>
</gene>
<dbReference type="RefSeq" id="WP_171189588.1">
    <property type="nucleotide sequence ID" value="NZ_WTPX01000183.1"/>
</dbReference>
<organism evidence="2 3">
    <name type="scientific">Alienimonas chondri</name>
    <dbReference type="NCBI Taxonomy" id="2681879"/>
    <lineage>
        <taxon>Bacteria</taxon>
        <taxon>Pseudomonadati</taxon>
        <taxon>Planctomycetota</taxon>
        <taxon>Planctomycetia</taxon>
        <taxon>Planctomycetales</taxon>
        <taxon>Planctomycetaceae</taxon>
        <taxon>Alienimonas</taxon>
    </lineage>
</organism>
<keyword evidence="3" id="KW-1185">Reference proteome</keyword>
<protein>
    <submittedName>
        <fullName evidence="2">Uncharacterized protein</fullName>
    </submittedName>
</protein>
<proteinExistence type="predicted"/>
<keyword evidence="1" id="KW-1133">Transmembrane helix</keyword>
<sequence length="185" mass="21420">MIDARELLRRRWVRGGILAAFAAGLWMVAVDWSWFMEDCPDCGLHRDVVQYRVFAVPIQERFIDEEYLLQKVARDLGVPCLHPRMSASRFHKHRWWGLIYCAAPCWNGTWYLASESDWYGPNESARVFALAKEEPALPAEFSRRLLQDVQYWDLPGDREFFRSVLDRADVRSPDAGLAAEAVTSP</sequence>
<evidence type="ECO:0000256" key="1">
    <source>
        <dbReference type="SAM" id="Phobius"/>
    </source>
</evidence>
<evidence type="ECO:0000313" key="3">
    <source>
        <dbReference type="Proteomes" id="UP000609651"/>
    </source>
</evidence>
<evidence type="ECO:0000313" key="2">
    <source>
        <dbReference type="EMBL" id="NNJ27685.1"/>
    </source>
</evidence>
<keyword evidence="1" id="KW-0812">Transmembrane</keyword>
<feature type="transmembrane region" description="Helical" evidence="1">
    <location>
        <begin position="12"/>
        <end position="35"/>
    </location>
</feature>
<dbReference type="EMBL" id="WTPX01000183">
    <property type="protein sequence ID" value="NNJ27685.1"/>
    <property type="molecule type" value="Genomic_DNA"/>
</dbReference>
<keyword evidence="1" id="KW-0472">Membrane</keyword>
<name>A0ABX1VHY9_9PLAN</name>
<comment type="caution">
    <text evidence="2">The sequence shown here is derived from an EMBL/GenBank/DDBJ whole genome shotgun (WGS) entry which is preliminary data.</text>
</comment>
<dbReference type="Proteomes" id="UP000609651">
    <property type="component" value="Unassembled WGS sequence"/>
</dbReference>